<dbReference type="EC" id="4.2.1.45" evidence="4"/>
<evidence type="ECO:0000259" key="3">
    <source>
        <dbReference type="Pfam" id="PF01370"/>
    </source>
</evidence>
<evidence type="ECO:0000256" key="1">
    <source>
        <dbReference type="ARBA" id="ARBA00005125"/>
    </source>
</evidence>
<dbReference type="CDD" id="cd05252">
    <property type="entry name" value="CDP_GD_SDR_e"/>
    <property type="match status" value="1"/>
</dbReference>
<dbReference type="Proteomes" id="UP001203512">
    <property type="component" value="Unassembled WGS sequence"/>
</dbReference>
<dbReference type="Gene3D" id="3.90.25.10">
    <property type="entry name" value="UDP-galactose 4-epimerase, domain 1"/>
    <property type="match status" value="1"/>
</dbReference>
<protein>
    <submittedName>
        <fullName evidence="4">CDP-glucose 4,6-dehydratase</fullName>
        <ecNumber evidence="4">4.2.1.45</ecNumber>
    </submittedName>
</protein>
<keyword evidence="4" id="KW-0456">Lyase</keyword>
<dbReference type="InterPro" id="IPR036291">
    <property type="entry name" value="NAD(P)-bd_dom_sf"/>
</dbReference>
<dbReference type="InterPro" id="IPR001509">
    <property type="entry name" value="Epimerase_deHydtase"/>
</dbReference>
<proteinExistence type="inferred from homology"/>
<reference evidence="4 5" key="1">
    <citation type="submission" date="2022-04" db="EMBL/GenBank/DDBJ databases">
        <authorList>
            <person name="Huq M.A."/>
        </authorList>
    </citation>
    <scope>NUCLEOTIDE SEQUENCE [LARGE SCALE GENOMIC DNA]</scope>
    <source>
        <strain evidence="4 5">MAH-33</strain>
    </source>
</reference>
<organism evidence="4 5">
    <name type="scientific">Sphingobium agri</name>
    <dbReference type="NCBI Taxonomy" id="2933566"/>
    <lineage>
        <taxon>Bacteria</taxon>
        <taxon>Pseudomonadati</taxon>
        <taxon>Pseudomonadota</taxon>
        <taxon>Alphaproteobacteria</taxon>
        <taxon>Sphingomonadales</taxon>
        <taxon>Sphingomonadaceae</taxon>
        <taxon>Sphingobium</taxon>
    </lineage>
</organism>
<name>A0ABT0E1V8_9SPHN</name>
<dbReference type="Pfam" id="PF01370">
    <property type="entry name" value="Epimerase"/>
    <property type="match status" value="1"/>
</dbReference>
<dbReference type="PANTHER" id="PTHR43000">
    <property type="entry name" value="DTDP-D-GLUCOSE 4,6-DEHYDRATASE-RELATED"/>
    <property type="match status" value="1"/>
</dbReference>
<evidence type="ECO:0000313" key="5">
    <source>
        <dbReference type="Proteomes" id="UP001203512"/>
    </source>
</evidence>
<comment type="similarity">
    <text evidence="2">Belongs to the NAD(P)-dependent epimerase/dehydratase family.</text>
</comment>
<gene>
    <name evidence="4" type="primary">rfbG</name>
    <name evidence="4" type="ORF">MU848_17375</name>
</gene>
<dbReference type="GO" id="GO:0047733">
    <property type="term" value="F:CDP-glucose 4,6-dehydratase activity"/>
    <property type="evidence" value="ECO:0007669"/>
    <property type="project" value="UniProtKB-EC"/>
</dbReference>
<dbReference type="SUPFAM" id="SSF51735">
    <property type="entry name" value="NAD(P)-binding Rossmann-fold domains"/>
    <property type="match status" value="1"/>
</dbReference>
<keyword evidence="5" id="KW-1185">Reference proteome</keyword>
<comment type="caution">
    <text evidence="4">The sequence shown here is derived from an EMBL/GenBank/DDBJ whole genome shotgun (WGS) entry which is preliminary data.</text>
</comment>
<dbReference type="Gene3D" id="3.40.50.720">
    <property type="entry name" value="NAD(P)-binding Rossmann-like Domain"/>
    <property type="match status" value="1"/>
</dbReference>
<comment type="pathway">
    <text evidence="1">Bacterial outer membrane biogenesis; LPS O-antigen biosynthesis.</text>
</comment>
<accession>A0ABT0E1V8</accession>
<sequence>MENLALKRHAARAVAPDLAFWAGRRVLLTGHTGFKGSWLLVLLDTLGAKVTGLALAPDTVPSMFDCVGGAALCDHHLADIGDAAAVEAIVTRAEPEIVLHLAAQPLVRASYADPLGTYRTNVMGTAHVLDACRKTASVRTIVSVTTDKCYANDGRSEGYREDAPLGGHDPYSNSKACAELVSACWRDSFLAEHGVGLATARAGNVIGGGDWSADRLVPDAIRAFSAGRALEIRNPDAVRPWQHVLEPLTGYLLLAEALATDPARFGRGWNFGPAPADMASVRDVIDLLAGHWGVTQPWAKQPGEHPHEAAMLTLDSSAAAEALNWCPRLSLDRALKLTADWYRADDKRATTYSQAEDFLAMVPA</sequence>
<dbReference type="NCBIfam" id="TIGR02622">
    <property type="entry name" value="CDP_4_6_dhtase"/>
    <property type="match status" value="1"/>
</dbReference>
<dbReference type="InterPro" id="IPR013445">
    <property type="entry name" value="CDP_4_6_deHydtase"/>
</dbReference>
<dbReference type="EMBL" id="JALKHS010000020">
    <property type="protein sequence ID" value="MCK0533363.1"/>
    <property type="molecule type" value="Genomic_DNA"/>
</dbReference>
<evidence type="ECO:0000256" key="2">
    <source>
        <dbReference type="ARBA" id="ARBA00007637"/>
    </source>
</evidence>
<feature type="domain" description="NAD-dependent epimerase/dehydratase" evidence="3">
    <location>
        <begin position="26"/>
        <end position="260"/>
    </location>
</feature>
<evidence type="ECO:0000313" key="4">
    <source>
        <dbReference type="EMBL" id="MCK0533363.1"/>
    </source>
</evidence>
<dbReference type="RefSeq" id="WP_247234486.1">
    <property type="nucleotide sequence ID" value="NZ_JALKHS010000020.1"/>
</dbReference>